<dbReference type="AlphaFoldDB" id="A0A1B3ZBB2"/>
<dbReference type="EMBL" id="CP014168">
    <property type="protein sequence ID" value="AOH84710.1"/>
    <property type="molecule type" value="Genomic_DNA"/>
</dbReference>
<gene>
    <name evidence="5" type="ORF">AWL63_12780</name>
</gene>
<dbReference type="InterPro" id="IPR023198">
    <property type="entry name" value="PGP-like_dom2"/>
</dbReference>
<dbReference type="RefSeq" id="WP_069205260.1">
    <property type="nucleotide sequence ID" value="NZ_CP014168.1"/>
</dbReference>
<accession>A0A1B3ZBB2</accession>
<comment type="catalytic activity">
    <reaction evidence="1">
        <text>2-phosphoglycolate + H2O = glycolate + phosphate</text>
        <dbReference type="Rhea" id="RHEA:14369"/>
        <dbReference type="ChEBI" id="CHEBI:15377"/>
        <dbReference type="ChEBI" id="CHEBI:29805"/>
        <dbReference type="ChEBI" id="CHEBI:43474"/>
        <dbReference type="ChEBI" id="CHEBI:58033"/>
        <dbReference type="EC" id="3.1.3.18"/>
    </reaction>
</comment>
<comment type="pathway">
    <text evidence="2">Organic acid metabolism; glycolate biosynthesis; glycolate from 2-phosphoglycolate: step 1/1.</text>
</comment>
<protein>
    <recommendedName>
        <fullName evidence="4">phosphoglycolate phosphatase</fullName>
        <ecNumber evidence="4">3.1.3.18</ecNumber>
    </recommendedName>
</protein>
<keyword evidence="6" id="KW-1185">Reference proteome</keyword>
<dbReference type="STRING" id="1560345.AWL63_12780"/>
<dbReference type="NCBIfam" id="TIGR01509">
    <property type="entry name" value="HAD-SF-IA-v3"/>
    <property type="match status" value="1"/>
</dbReference>
<evidence type="ECO:0000256" key="3">
    <source>
        <dbReference type="ARBA" id="ARBA00006171"/>
    </source>
</evidence>
<organism evidence="5 6">
    <name type="scientific">Sphingomonas panacis</name>
    <dbReference type="NCBI Taxonomy" id="1560345"/>
    <lineage>
        <taxon>Bacteria</taxon>
        <taxon>Pseudomonadati</taxon>
        <taxon>Pseudomonadota</taxon>
        <taxon>Alphaproteobacteria</taxon>
        <taxon>Sphingomonadales</taxon>
        <taxon>Sphingomonadaceae</taxon>
        <taxon>Sphingomonas</taxon>
    </lineage>
</organism>
<evidence type="ECO:0000256" key="4">
    <source>
        <dbReference type="ARBA" id="ARBA00013078"/>
    </source>
</evidence>
<proteinExistence type="inferred from homology"/>
<reference evidence="5 6" key="1">
    <citation type="submission" date="2016-01" db="EMBL/GenBank/DDBJ databases">
        <title>Complete genome and mega plasmid sequence of Sphingomonas panacis DCY99 elicits systemic resistance in rice to Xanthomonas oryzae.</title>
        <authorList>
            <person name="Kim Y.J."/>
            <person name="Yang D.C."/>
            <person name="Sing P."/>
        </authorList>
    </citation>
    <scope>NUCLEOTIDE SEQUENCE [LARGE SCALE GENOMIC DNA]</scope>
    <source>
        <strain evidence="5 6">DCY99</strain>
    </source>
</reference>
<dbReference type="Gene3D" id="1.10.150.240">
    <property type="entry name" value="Putative phosphatase, domain 2"/>
    <property type="match status" value="1"/>
</dbReference>
<dbReference type="NCBIfam" id="TIGR01549">
    <property type="entry name" value="HAD-SF-IA-v1"/>
    <property type="match status" value="1"/>
</dbReference>
<dbReference type="PRINTS" id="PR00413">
    <property type="entry name" value="HADHALOGNASE"/>
</dbReference>
<dbReference type="InterPro" id="IPR006439">
    <property type="entry name" value="HAD-SF_hydro_IA"/>
</dbReference>
<evidence type="ECO:0000256" key="2">
    <source>
        <dbReference type="ARBA" id="ARBA00004818"/>
    </source>
</evidence>
<name>A0A1B3ZBB2_9SPHN</name>
<dbReference type="InterPro" id="IPR050155">
    <property type="entry name" value="HAD-like_hydrolase_sf"/>
</dbReference>
<dbReference type="InterPro" id="IPR036412">
    <property type="entry name" value="HAD-like_sf"/>
</dbReference>
<dbReference type="PANTHER" id="PTHR43434">
    <property type="entry name" value="PHOSPHOGLYCOLATE PHOSPHATASE"/>
    <property type="match status" value="1"/>
</dbReference>
<sequence length="222" mass="22733">MTDFSFDIVGFDLDGTLVDSSGDLAAAVNAMLASDGRRTLTVPEVVAMTGGGVARLVRLALAATGGATDEAATRLQAVMLASYEANIAVLTRPYPGAVAAIEALRARGVRVAIVTNKLAALSEKLLADLALRDLFDTVIGGDTMGPGKQKPDPAPIQEMVRRMGGGRAAFVGDTMFDVTAAKAAGVPVVVVDFGRESVEGFGADAVIDHFDALIATLEGLGA</sequence>
<dbReference type="Gene3D" id="3.40.50.1000">
    <property type="entry name" value="HAD superfamily/HAD-like"/>
    <property type="match status" value="1"/>
</dbReference>
<evidence type="ECO:0000313" key="6">
    <source>
        <dbReference type="Proteomes" id="UP000094256"/>
    </source>
</evidence>
<dbReference type="GO" id="GO:0005829">
    <property type="term" value="C:cytosol"/>
    <property type="evidence" value="ECO:0007669"/>
    <property type="project" value="TreeGrafter"/>
</dbReference>
<dbReference type="Pfam" id="PF00702">
    <property type="entry name" value="Hydrolase"/>
    <property type="match status" value="1"/>
</dbReference>
<dbReference type="OrthoDB" id="9793014at2"/>
<dbReference type="InterPro" id="IPR023214">
    <property type="entry name" value="HAD_sf"/>
</dbReference>
<comment type="similarity">
    <text evidence="3">Belongs to the HAD-like hydrolase superfamily. CbbY/CbbZ/Gph/YieH family.</text>
</comment>
<dbReference type="KEGG" id="span:AWL63_12780"/>
<dbReference type="GO" id="GO:0006281">
    <property type="term" value="P:DNA repair"/>
    <property type="evidence" value="ECO:0007669"/>
    <property type="project" value="TreeGrafter"/>
</dbReference>
<dbReference type="Proteomes" id="UP000094256">
    <property type="component" value="Chromosome"/>
</dbReference>
<evidence type="ECO:0000256" key="1">
    <source>
        <dbReference type="ARBA" id="ARBA00000830"/>
    </source>
</evidence>
<evidence type="ECO:0000313" key="5">
    <source>
        <dbReference type="EMBL" id="AOH84710.1"/>
    </source>
</evidence>
<dbReference type="GO" id="GO:0008967">
    <property type="term" value="F:phosphoglycolate phosphatase activity"/>
    <property type="evidence" value="ECO:0007669"/>
    <property type="project" value="UniProtKB-EC"/>
</dbReference>
<dbReference type="SFLD" id="SFLDG01129">
    <property type="entry name" value="C1.5:_HAD__Beta-PGM__Phosphata"/>
    <property type="match status" value="1"/>
</dbReference>
<dbReference type="PANTHER" id="PTHR43434:SF1">
    <property type="entry name" value="PHOSPHOGLYCOLATE PHOSPHATASE"/>
    <property type="match status" value="1"/>
</dbReference>
<dbReference type="EC" id="3.1.3.18" evidence="4"/>
<dbReference type="SUPFAM" id="SSF56784">
    <property type="entry name" value="HAD-like"/>
    <property type="match status" value="1"/>
</dbReference>
<dbReference type="SFLD" id="SFLDS00003">
    <property type="entry name" value="Haloacid_Dehalogenase"/>
    <property type="match status" value="1"/>
</dbReference>